<dbReference type="PANTHER" id="PTHR43166:SF9">
    <property type="entry name" value="GLUTAMATE_ASPARTATE IMPORT ATP-BINDING PROTEIN GLTL"/>
    <property type="match status" value="1"/>
</dbReference>
<reference evidence="10 11" key="1">
    <citation type="submission" date="2016-08" db="EMBL/GenBank/DDBJ databases">
        <authorList>
            <person name="Seilhamer J.J."/>
        </authorList>
    </citation>
    <scope>NUCLEOTIDE SEQUENCE [LARGE SCALE GENOMIC DNA]</scope>
    <source>
        <strain evidence="10 11">P1-7</strain>
    </source>
</reference>
<evidence type="ECO:0000256" key="6">
    <source>
        <dbReference type="ARBA" id="ARBA00022840"/>
    </source>
</evidence>
<keyword evidence="3" id="KW-0813">Transport</keyword>
<evidence type="ECO:0000256" key="5">
    <source>
        <dbReference type="ARBA" id="ARBA00022741"/>
    </source>
</evidence>
<proteinExistence type="inferred from homology"/>
<dbReference type="GO" id="GO:0005524">
    <property type="term" value="F:ATP binding"/>
    <property type="evidence" value="ECO:0007669"/>
    <property type="project" value="UniProtKB-KW"/>
</dbReference>
<dbReference type="GO" id="GO:0005886">
    <property type="term" value="C:plasma membrane"/>
    <property type="evidence" value="ECO:0007669"/>
    <property type="project" value="UniProtKB-SubCell"/>
</dbReference>
<sequence length="262" mass="28556">MSQAQTNPIVELANVHLAFGSTEVLKGIDLTVARGQTVSIIGPSGSGKSTILRCINALVAPQTGHITVNGMRVDQMRNEAERIKLRQKIGIVFQQYNLFPHLSVLDNITIAPIRILGVDRAEAERHARDLLARVRLSEKAQMFPGQLSGGQQQRVAIARALAMRPDLVLFDEVTSALDPETVGEVLAVIRDLVKEGMTSILVTHEMRFAEEISDVVVFTENGLIVDQGSPEDIFQKSTNARIRRFVNGLAGGRASLEDGEGI</sequence>
<dbReference type="InterPro" id="IPR003593">
    <property type="entry name" value="AAA+_ATPase"/>
</dbReference>
<dbReference type="InterPro" id="IPR017871">
    <property type="entry name" value="ABC_transporter-like_CS"/>
</dbReference>
<keyword evidence="7" id="KW-0029">Amino-acid transport</keyword>
<evidence type="ECO:0000256" key="8">
    <source>
        <dbReference type="ARBA" id="ARBA00023136"/>
    </source>
</evidence>
<accession>A0A1C3V1Q1</accession>
<dbReference type="PIRSF" id="PIRSF039085">
    <property type="entry name" value="ABC_ATPase_HisP"/>
    <property type="match status" value="1"/>
</dbReference>
<dbReference type="GO" id="GO:0015424">
    <property type="term" value="F:ABC-type amino acid transporter activity"/>
    <property type="evidence" value="ECO:0007669"/>
    <property type="project" value="InterPro"/>
</dbReference>
<keyword evidence="4" id="KW-1003">Cell membrane</keyword>
<dbReference type="InterPro" id="IPR050086">
    <property type="entry name" value="MetN_ABC_transporter-like"/>
</dbReference>
<dbReference type="PANTHER" id="PTHR43166">
    <property type="entry name" value="AMINO ACID IMPORT ATP-BINDING PROTEIN"/>
    <property type="match status" value="1"/>
</dbReference>
<dbReference type="InterPro" id="IPR030679">
    <property type="entry name" value="ABC_ATPase_HisP-typ"/>
</dbReference>
<dbReference type="InterPro" id="IPR003439">
    <property type="entry name" value="ABC_transporter-like_ATP-bd"/>
</dbReference>
<comment type="subcellular location">
    <subcellularLocation>
        <location evidence="1">Cell membrane</location>
        <topology evidence="1">Peripheral membrane protein</topology>
    </subcellularLocation>
</comment>
<evidence type="ECO:0000259" key="9">
    <source>
        <dbReference type="PROSITE" id="PS50893"/>
    </source>
</evidence>
<dbReference type="GO" id="GO:0016887">
    <property type="term" value="F:ATP hydrolysis activity"/>
    <property type="evidence" value="ECO:0007669"/>
    <property type="project" value="InterPro"/>
</dbReference>
<evidence type="ECO:0000256" key="3">
    <source>
        <dbReference type="ARBA" id="ARBA00022448"/>
    </source>
</evidence>
<dbReference type="Proteomes" id="UP000199205">
    <property type="component" value="Unassembled WGS sequence"/>
</dbReference>
<organism evidence="10 11">
    <name type="scientific">Rhizobium lusitanum</name>
    <dbReference type="NCBI Taxonomy" id="293958"/>
    <lineage>
        <taxon>Bacteria</taxon>
        <taxon>Pseudomonadati</taxon>
        <taxon>Pseudomonadota</taxon>
        <taxon>Alphaproteobacteria</taxon>
        <taxon>Hyphomicrobiales</taxon>
        <taxon>Rhizobiaceae</taxon>
        <taxon>Rhizobium/Agrobacterium group</taxon>
        <taxon>Rhizobium</taxon>
    </lineage>
</organism>
<protein>
    <submittedName>
        <fullName evidence="10">Polar amino acid transport system ATP-binding protein</fullName>
    </submittedName>
</protein>
<keyword evidence="6 10" id="KW-0067">ATP-binding</keyword>
<dbReference type="OrthoDB" id="9802264at2"/>
<dbReference type="CDD" id="cd03262">
    <property type="entry name" value="ABC_HisP_GlnQ"/>
    <property type="match status" value="1"/>
</dbReference>
<dbReference type="PROSITE" id="PS50893">
    <property type="entry name" value="ABC_TRANSPORTER_2"/>
    <property type="match status" value="1"/>
</dbReference>
<dbReference type="Gene3D" id="3.40.50.300">
    <property type="entry name" value="P-loop containing nucleotide triphosphate hydrolases"/>
    <property type="match status" value="1"/>
</dbReference>
<dbReference type="EMBL" id="FMAF01000004">
    <property type="protein sequence ID" value="SCB21661.1"/>
    <property type="molecule type" value="Genomic_DNA"/>
</dbReference>
<dbReference type="InterPro" id="IPR027417">
    <property type="entry name" value="P-loop_NTPase"/>
</dbReference>
<gene>
    <name evidence="10" type="ORF">GA0061101_10462</name>
</gene>
<dbReference type="PROSITE" id="PS00211">
    <property type="entry name" value="ABC_TRANSPORTER_1"/>
    <property type="match status" value="1"/>
</dbReference>
<dbReference type="SMART" id="SM00382">
    <property type="entry name" value="AAA"/>
    <property type="match status" value="1"/>
</dbReference>
<name>A0A1C3V1Q1_9HYPH</name>
<evidence type="ECO:0000313" key="10">
    <source>
        <dbReference type="EMBL" id="SCB21661.1"/>
    </source>
</evidence>
<dbReference type="RefSeq" id="WP_037192185.1">
    <property type="nucleotide sequence ID" value="NZ_FMAF01000004.1"/>
</dbReference>
<evidence type="ECO:0000256" key="7">
    <source>
        <dbReference type="ARBA" id="ARBA00022970"/>
    </source>
</evidence>
<dbReference type="FunFam" id="3.40.50.300:FF:000020">
    <property type="entry name" value="Amino acid ABC transporter ATP-binding component"/>
    <property type="match status" value="1"/>
</dbReference>
<keyword evidence="5" id="KW-0547">Nucleotide-binding</keyword>
<dbReference type="SUPFAM" id="SSF52540">
    <property type="entry name" value="P-loop containing nucleoside triphosphate hydrolases"/>
    <property type="match status" value="1"/>
</dbReference>
<evidence type="ECO:0000313" key="11">
    <source>
        <dbReference type="Proteomes" id="UP000199205"/>
    </source>
</evidence>
<feature type="domain" description="ABC transporter" evidence="9">
    <location>
        <begin position="10"/>
        <end position="246"/>
    </location>
</feature>
<evidence type="ECO:0000256" key="1">
    <source>
        <dbReference type="ARBA" id="ARBA00004202"/>
    </source>
</evidence>
<comment type="similarity">
    <text evidence="2">Belongs to the ABC transporter superfamily.</text>
</comment>
<keyword evidence="8" id="KW-0472">Membrane</keyword>
<dbReference type="Pfam" id="PF00005">
    <property type="entry name" value="ABC_tran"/>
    <property type="match status" value="1"/>
</dbReference>
<dbReference type="AlphaFoldDB" id="A0A1C3V1Q1"/>
<evidence type="ECO:0000256" key="2">
    <source>
        <dbReference type="ARBA" id="ARBA00005417"/>
    </source>
</evidence>
<evidence type="ECO:0000256" key="4">
    <source>
        <dbReference type="ARBA" id="ARBA00022475"/>
    </source>
</evidence>